<evidence type="ECO:0000313" key="7">
    <source>
        <dbReference type="Proteomes" id="UP000492821"/>
    </source>
</evidence>
<keyword evidence="7" id="KW-1185">Reference proteome</keyword>
<dbReference type="Gene3D" id="3.40.50.300">
    <property type="entry name" value="P-loop containing nucleotide triphosphate hydrolases"/>
    <property type="match status" value="1"/>
</dbReference>
<dbReference type="AlphaFoldDB" id="A0A7E4USY0"/>
<dbReference type="PRINTS" id="PR00326">
    <property type="entry name" value="GTP1OBG"/>
</dbReference>
<dbReference type="InterPro" id="IPR031167">
    <property type="entry name" value="G_OBG"/>
</dbReference>
<proteinExistence type="inferred from homology"/>
<evidence type="ECO:0000259" key="6">
    <source>
        <dbReference type="PROSITE" id="PS51883"/>
    </source>
</evidence>
<comment type="similarity">
    <text evidence="1">Belongs to the TRAFAC class OBG-HflX-like GTPase superfamily. OBG GTPase family.</text>
</comment>
<evidence type="ECO:0000256" key="4">
    <source>
        <dbReference type="ARBA" id="ARBA00023134"/>
    </source>
</evidence>
<protein>
    <submittedName>
        <fullName evidence="8">OBG-type G domain-containing protein</fullName>
    </submittedName>
</protein>
<dbReference type="CDD" id="cd01898">
    <property type="entry name" value="Obg"/>
    <property type="match status" value="1"/>
</dbReference>
<dbReference type="Pfam" id="PF01018">
    <property type="entry name" value="GTP1_OBG"/>
    <property type="match status" value="1"/>
</dbReference>
<dbReference type="InterPro" id="IPR006073">
    <property type="entry name" value="GTP-bd"/>
</dbReference>
<dbReference type="NCBIfam" id="TIGR02729">
    <property type="entry name" value="Obg_CgtA"/>
    <property type="match status" value="1"/>
</dbReference>
<dbReference type="PANTHER" id="PTHR11702">
    <property type="entry name" value="DEVELOPMENTALLY REGULATED GTP-BINDING PROTEIN-RELATED"/>
    <property type="match status" value="1"/>
</dbReference>
<keyword evidence="4" id="KW-0342">GTP-binding</keyword>
<dbReference type="PANTHER" id="PTHR11702:SF31">
    <property type="entry name" value="MITOCHONDRIAL RIBOSOME-ASSOCIATED GTPASE 2"/>
    <property type="match status" value="1"/>
</dbReference>
<dbReference type="GO" id="GO:0005525">
    <property type="term" value="F:GTP binding"/>
    <property type="evidence" value="ECO:0007669"/>
    <property type="project" value="UniProtKB-KW"/>
</dbReference>
<dbReference type="SUPFAM" id="SSF52540">
    <property type="entry name" value="P-loop containing nucleoside triphosphate hydrolases"/>
    <property type="match status" value="1"/>
</dbReference>
<dbReference type="Pfam" id="PF01926">
    <property type="entry name" value="MMR_HSR1"/>
    <property type="match status" value="1"/>
</dbReference>
<keyword evidence="2" id="KW-0690">Ribosome biogenesis</keyword>
<evidence type="ECO:0000256" key="1">
    <source>
        <dbReference type="ARBA" id="ARBA00007699"/>
    </source>
</evidence>
<name>A0A7E4USY0_PANRE</name>
<feature type="domain" description="Obg" evidence="6">
    <location>
        <begin position="44"/>
        <end position="200"/>
    </location>
</feature>
<dbReference type="WBParaSite" id="Pan_g11972.t1">
    <property type="protein sequence ID" value="Pan_g11972.t1"/>
    <property type="gene ID" value="Pan_g11972"/>
</dbReference>
<evidence type="ECO:0000259" key="5">
    <source>
        <dbReference type="PROSITE" id="PS51710"/>
    </source>
</evidence>
<reference evidence="7" key="1">
    <citation type="journal article" date="2013" name="Genetics">
        <title>The draft genome and transcriptome of Panagrellus redivivus are shaped by the harsh demands of a free-living lifestyle.</title>
        <authorList>
            <person name="Srinivasan J."/>
            <person name="Dillman A.R."/>
            <person name="Macchietto M.G."/>
            <person name="Heikkinen L."/>
            <person name="Lakso M."/>
            <person name="Fracchia K.M."/>
            <person name="Antoshechkin I."/>
            <person name="Mortazavi A."/>
            <person name="Wong G."/>
            <person name="Sternberg P.W."/>
        </authorList>
    </citation>
    <scope>NUCLEOTIDE SEQUENCE [LARGE SCALE GENOMIC DNA]</scope>
    <source>
        <strain evidence="7">MT8872</strain>
    </source>
</reference>
<dbReference type="InterPro" id="IPR006169">
    <property type="entry name" value="GTP1_OBG_dom"/>
</dbReference>
<dbReference type="SUPFAM" id="SSF82051">
    <property type="entry name" value="Obg GTP-binding protein N-terminal domain"/>
    <property type="match status" value="1"/>
</dbReference>
<dbReference type="PROSITE" id="PS51710">
    <property type="entry name" value="G_OBG"/>
    <property type="match status" value="1"/>
</dbReference>
<dbReference type="PROSITE" id="PS51883">
    <property type="entry name" value="OBG"/>
    <property type="match status" value="1"/>
</dbReference>
<organism evidence="7 8">
    <name type="scientific">Panagrellus redivivus</name>
    <name type="common">Microworm</name>
    <dbReference type="NCBI Taxonomy" id="6233"/>
    <lineage>
        <taxon>Eukaryota</taxon>
        <taxon>Metazoa</taxon>
        <taxon>Ecdysozoa</taxon>
        <taxon>Nematoda</taxon>
        <taxon>Chromadorea</taxon>
        <taxon>Rhabditida</taxon>
        <taxon>Tylenchina</taxon>
        <taxon>Panagrolaimomorpha</taxon>
        <taxon>Panagrolaimoidea</taxon>
        <taxon>Panagrolaimidae</taxon>
        <taxon>Panagrellus</taxon>
    </lineage>
</organism>
<dbReference type="InterPro" id="IPR036726">
    <property type="entry name" value="GTP1_OBG_dom_sf"/>
</dbReference>
<dbReference type="NCBIfam" id="NF008956">
    <property type="entry name" value="PRK12299.1"/>
    <property type="match status" value="1"/>
</dbReference>
<evidence type="ECO:0000256" key="3">
    <source>
        <dbReference type="ARBA" id="ARBA00022741"/>
    </source>
</evidence>
<dbReference type="InterPro" id="IPR027417">
    <property type="entry name" value="P-loop_NTPase"/>
</dbReference>
<dbReference type="PIRSF" id="PIRSF002401">
    <property type="entry name" value="GTP_bd_Obg/CgtA"/>
    <property type="match status" value="1"/>
</dbReference>
<dbReference type="GO" id="GO:0000287">
    <property type="term" value="F:magnesium ion binding"/>
    <property type="evidence" value="ECO:0007669"/>
    <property type="project" value="InterPro"/>
</dbReference>
<accession>A0A7E4USY0</accession>
<reference evidence="8" key="2">
    <citation type="submission" date="2020-10" db="UniProtKB">
        <authorList>
            <consortium name="WormBaseParasite"/>
        </authorList>
    </citation>
    <scope>IDENTIFICATION</scope>
</reference>
<feature type="domain" description="OBG-type G" evidence="5">
    <location>
        <begin position="201"/>
        <end position="374"/>
    </location>
</feature>
<evidence type="ECO:0000256" key="2">
    <source>
        <dbReference type="ARBA" id="ARBA00022517"/>
    </source>
</evidence>
<dbReference type="Gene3D" id="2.70.210.12">
    <property type="entry name" value="GTP1/OBG domain"/>
    <property type="match status" value="1"/>
</dbReference>
<dbReference type="Proteomes" id="UP000492821">
    <property type="component" value="Unassembled WGS sequence"/>
</dbReference>
<dbReference type="GO" id="GO:0003924">
    <property type="term" value="F:GTPase activity"/>
    <property type="evidence" value="ECO:0007669"/>
    <property type="project" value="InterPro"/>
</dbReference>
<dbReference type="FunFam" id="2.70.210.12:FF:000001">
    <property type="entry name" value="GTPase Obg"/>
    <property type="match status" value="1"/>
</dbReference>
<dbReference type="GO" id="GO:0042254">
    <property type="term" value="P:ribosome biogenesis"/>
    <property type="evidence" value="ECO:0007669"/>
    <property type="project" value="UniProtKB-UniRule"/>
</dbReference>
<sequence length="395" mass="42899">MKFNNFTPFQLWLSFIRKLSSEVANPFTKNPVLPKKKKGIGEAARFIDYRRVKCVAGNGGNGMVSFLRGYGTPFGGPDGGNGGHGGHVLFEADSSTKDLYHIGNTVKARNGTIGMGKCCHGANAEHLHVKVPLNTLVKEAGSSKVLHELFRPGEIFIGARGGAGGHGNHFYLSNEVRKPMKAELGGRGEVVQYDLEMRVMATAGLVGFPNAGKSTLLRAVSRAKPKVAAYPFTTLVPHVGIVHYDDFEQVAIADIPGIIEGAHRNVGLGCSFLRHIQRCRCLFYVLDLSLGDLPDQLAALKTELQLYDEQVLDKDEEALMSKPSAIVINKSDLDPTLDEAAIASAFAPLPVFAVSAKMGRGLVPLLNFLRGQYDDYVEEQKARIAATEDDYVLKF</sequence>
<dbReference type="GO" id="GO:0005739">
    <property type="term" value="C:mitochondrion"/>
    <property type="evidence" value="ECO:0007669"/>
    <property type="project" value="TreeGrafter"/>
</dbReference>
<dbReference type="InterPro" id="IPR014100">
    <property type="entry name" value="GTP-bd_Obg/CgtA"/>
</dbReference>
<evidence type="ECO:0000313" key="8">
    <source>
        <dbReference type="WBParaSite" id="Pan_g11972.t1"/>
    </source>
</evidence>
<keyword evidence="3" id="KW-0547">Nucleotide-binding</keyword>
<dbReference type="InterPro" id="IPR045086">
    <property type="entry name" value="OBG_GTPase"/>
</dbReference>